<dbReference type="PANTHER" id="PTHR38649:SF1">
    <property type="entry name" value="SPERMATOGENESIS-ASSOCIATED PROTEIN 33"/>
    <property type="match status" value="1"/>
</dbReference>
<comment type="caution">
    <text evidence="2">The sequence shown here is derived from an EMBL/GenBank/DDBJ whole genome shotgun (WGS) entry which is preliminary data.</text>
</comment>
<dbReference type="GO" id="GO:0005737">
    <property type="term" value="C:cytoplasm"/>
    <property type="evidence" value="ECO:0007669"/>
    <property type="project" value="TreeGrafter"/>
</dbReference>
<keyword evidence="3" id="KW-1185">Reference proteome</keyword>
<dbReference type="AlphaFoldDB" id="A0A7J7R4Z4"/>
<protein>
    <submittedName>
        <fullName evidence="2">Spermatogenesis associated 33</fullName>
    </submittedName>
</protein>
<proteinExistence type="predicted"/>
<feature type="compositionally biased region" description="Polar residues" evidence="1">
    <location>
        <begin position="1"/>
        <end position="11"/>
    </location>
</feature>
<evidence type="ECO:0000256" key="1">
    <source>
        <dbReference type="SAM" id="MobiDB-lite"/>
    </source>
</evidence>
<organism evidence="2 3">
    <name type="scientific">Myotis myotis</name>
    <name type="common">Greater mouse-eared bat</name>
    <name type="synonym">Vespertilio myotis</name>
    <dbReference type="NCBI Taxonomy" id="51298"/>
    <lineage>
        <taxon>Eukaryota</taxon>
        <taxon>Metazoa</taxon>
        <taxon>Chordata</taxon>
        <taxon>Craniata</taxon>
        <taxon>Vertebrata</taxon>
        <taxon>Euteleostomi</taxon>
        <taxon>Mammalia</taxon>
        <taxon>Eutheria</taxon>
        <taxon>Laurasiatheria</taxon>
        <taxon>Chiroptera</taxon>
        <taxon>Yangochiroptera</taxon>
        <taxon>Vespertilionidae</taxon>
        <taxon>Myotis</taxon>
    </lineage>
</organism>
<evidence type="ECO:0000313" key="2">
    <source>
        <dbReference type="EMBL" id="KAF6271142.1"/>
    </source>
</evidence>
<feature type="region of interest" description="Disordered" evidence="1">
    <location>
        <begin position="1"/>
        <end position="77"/>
    </location>
</feature>
<evidence type="ECO:0000313" key="3">
    <source>
        <dbReference type="Proteomes" id="UP000527355"/>
    </source>
</evidence>
<dbReference type="PANTHER" id="PTHR38649">
    <property type="entry name" value="SPERMATOGENESIS-ASSOCIATED PROTEIN 33"/>
    <property type="match status" value="1"/>
</dbReference>
<gene>
    <name evidence="2" type="ORF">mMyoMyo1_018208</name>
</gene>
<dbReference type="InterPro" id="IPR027930">
    <property type="entry name" value="DUF4609"/>
</dbReference>
<dbReference type="EMBL" id="JABWUV010000037">
    <property type="protein sequence ID" value="KAF6271142.1"/>
    <property type="molecule type" value="Genomic_DNA"/>
</dbReference>
<dbReference type="GO" id="GO:0005634">
    <property type="term" value="C:nucleus"/>
    <property type="evidence" value="ECO:0007669"/>
    <property type="project" value="TreeGrafter"/>
</dbReference>
<accession>A0A7J7R4Z4</accession>
<sequence>MHCPRVSQSRPINCPYIPGEEQMGCTHSGPKPKQRSVDSLSSKSAEGRFRKEGAATQQVPARGVKEKRGAKATSGRSKVVIPQIVITSASDETLTCSIGSQEQRTIHEEMEWGPYARHRNPSTIDAYALQTKE</sequence>
<dbReference type="Proteomes" id="UP000527355">
    <property type="component" value="Unassembled WGS sequence"/>
</dbReference>
<reference evidence="2 3" key="1">
    <citation type="journal article" date="2020" name="Nature">
        <title>Six reference-quality genomes reveal evolution of bat adaptations.</title>
        <authorList>
            <person name="Jebb D."/>
            <person name="Huang Z."/>
            <person name="Pippel M."/>
            <person name="Hughes G.M."/>
            <person name="Lavrichenko K."/>
            <person name="Devanna P."/>
            <person name="Winkler S."/>
            <person name="Jermiin L.S."/>
            <person name="Skirmuntt E.C."/>
            <person name="Katzourakis A."/>
            <person name="Burkitt-Gray L."/>
            <person name="Ray D.A."/>
            <person name="Sullivan K.A.M."/>
            <person name="Roscito J.G."/>
            <person name="Kirilenko B.M."/>
            <person name="Davalos L.M."/>
            <person name="Corthals A.P."/>
            <person name="Power M.L."/>
            <person name="Jones G."/>
            <person name="Ransome R.D."/>
            <person name="Dechmann D.K.N."/>
            <person name="Locatelli A.G."/>
            <person name="Puechmaille S.J."/>
            <person name="Fedrigo O."/>
            <person name="Jarvis E.D."/>
            <person name="Hiller M."/>
            <person name="Vernes S.C."/>
            <person name="Myers E.W."/>
            <person name="Teeling E.C."/>
        </authorList>
    </citation>
    <scope>NUCLEOTIDE SEQUENCE [LARGE SCALE GENOMIC DNA]</scope>
    <source>
        <strain evidence="2">MMyoMyo1</strain>
        <tissue evidence="2">Flight muscle</tissue>
    </source>
</reference>
<dbReference type="VEuPathDB" id="HostDB:GeneID_118653006"/>
<dbReference type="Pfam" id="PF15382">
    <property type="entry name" value="DUF4609"/>
    <property type="match status" value="1"/>
</dbReference>
<name>A0A7J7R4Z4_MYOMY</name>